<dbReference type="CDD" id="cd02325">
    <property type="entry name" value="R3H"/>
    <property type="match status" value="1"/>
</dbReference>
<feature type="compositionally biased region" description="Polar residues" evidence="1">
    <location>
        <begin position="18"/>
        <end position="28"/>
    </location>
</feature>
<protein>
    <submittedName>
        <fullName evidence="4">Protein SQS1</fullName>
    </submittedName>
</protein>
<dbReference type="Proteomes" id="UP000187455">
    <property type="component" value="Unassembled WGS sequence"/>
</dbReference>
<dbReference type="AlphaFoldDB" id="A0A1R0GMB4"/>
<feature type="region of interest" description="Disordered" evidence="1">
    <location>
        <begin position="214"/>
        <end position="256"/>
    </location>
</feature>
<evidence type="ECO:0000313" key="4">
    <source>
        <dbReference type="EMBL" id="OLY78008.1"/>
    </source>
</evidence>
<evidence type="ECO:0000259" key="3">
    <source>
        <dbReference type="PROSITE" id="PS51061"/>
    </source>
</evidence>
<dbReference type="InterPro" id="IPR051189">
    <property type="entry name" value="Splicing_assoc_domain"/>
</dbReference>
<feature type="compositionally biased region" description="Basic and acidic residues" evidence="1">
    <location>
        <begin position="29"/>
        <end position="39"/>
    </location>
</feature>
<reference evidence="4 5" key="1">
    <citation type="journal article" date="2016" name="Mol. Biol. Evol.">
        <title>Genome-Wide Survey of Gut Fungi (Harpellales) Reveals the First Horizontally Transferred Ubiquitin Gene from a Mosquito Host.</title>
        <authorList>
            <person name="Wang Y."/>
            <person name="White M.M."/>
            <person name="Kvist S."/>
            <person name="Moncalvo J.M."/>
        </authorList>
    </citation>
    <scope>NUCLEOTIDE SEQUENCE [LARGE SCALE GENOMIC DNA]</scope>
    <source>
        <strain evidence="4 5">ALG-7-W6</strain>
    </source>
</reference>
<feature type="domain" description="R3H" evidence="3">
    <location>
        <begin position="263"/>
        <end position="326"/>
    </location>
</feature>
<dbReference type="InterPro" id="IPR001374">
    <property type="entry name" value="R3H_dom"/>
</dbReference>
<dbReference type="GO" id="GO:0003676">
    <property type="term" value="F:nucleic acid binding"/>
    <property type="evidence" value="ECO:0007669"/>
    <property type="project" value="UniProtKB-UniRule"/>
</dbReference>
<dbReference type="SMART" id="SM00443">
    <property type="entry name" value="G_patch"/>
    <property type="match status" value="1"/>
</dbReference>
<feature type="domain" description="G-patch" evidence="2">
    <location>
        <begin position="404"/>
        <end position="447"/>
    </location>
</feature>
<gene>
    <name evidence="4" type="ORF">AYI68_g7951</name>
</gene>
<dbReference type="OrthoDB" id="21470at2759"/>
<dbReference type="InterPro" id="IPR000467">
    <property type="entry name" value="G_patch_dom"/>
</dbReference>
<dbReference type="InterPro" id="IPR036867">
    <property type="entry name" value="R3H_dom_sf"/>
</dbReference>
<feature type="region of interest" description="Disordered" evidence="1">
    <location>
        <begin position="1"/>
        <end position="87"/>
    </location>
</feature>
<evidence type="ECO:0000256" key="1">
    <source>
        <dbReference type="SAM" id="MobiDB-lite"/>
    </source>
</evidence>
<dbReference type="STRING" id="133383.A0A1R0GMB4"/>
<accession>A0A1R0GMB4</accession>
<sequence>MDKDAQDSSQLFVIDTNPAPSNLAQIKQHNSDEKKDVSKSVDLTTNSFGASEENSGNSTVSGNPTNSGSSISQKAADSVPSKTEYKTTSFGNKKYLTEEDLHSFLSFDLSGFELVPNSRRFQNNQSYNSSKKQLDFSSQIPKNNVVTEKADLQLGSISFSTTDFIPDTTNQNPLFDQIDDFIIELSEDEDSNSEDMFDNLLEDECISKHEDFGLNKKFMPKPKDTKKSKNPGSGNKHGNKERNKDKNKNKKPKREKEIPILKSINIDLVHKRVINLVSDNSISSLWLWPMNKRDRKLVRLLANEYNLICKSDGGGRLRHPILTRSKRTGFPNEKISCVKQILELAKKVDKNDTEGKSVPNRITKRQRDLKKGIFDFSSFELGGTSHIQTNKTAVVAEGVSSIGNTNKGHQMLAKMGWSPGKSLGATGDGIIDPVKAVMRDPRRGLGA</sequence>
<organism evidence="4 5">
    <name type="scientific">Smittium mucronatum</name>
    <dbReference type="NCBI Taxonomy" id="133383"/>
    <lineage>
        <taxon>Eukaryota</taxon>
        <taxon>Fungi</taxon>
        <taxon>Fungi incertae sedis</taxon>
        <taxon>Zoopagomycota</taxon>
        <taxon>Kickxellomycotina</taxon>
        <taxon>Harpellomycetes</taxon>
        <taxon>Harpellales</taxon>
        <taxon>Legeriomycetaceae</taxon>
        <taxon>Smittium</taxon>
    </lineage>
</organism>
<dbReference type="SUPFAM" id="SSF82708">
    <property type="entry name" value="R3H domain"/>
    <property type="match status" value="1"/>
</dbReference>
<dbReference type="Pfam" id="PF01585">
    <property type="entry name" value="G-patch"/>
    <property type="match status" value="1"/>
</dbReference>
<evidence type="ECO:0000313" key="5">
    <source>
        <dbReference type="Proteomes" id="UP000187455"/>
    </source>
</evidence>
<dbReference type="EMBL" id="LSSL01007411">
    <property type="protein sequence ID" value="OLY78008.1"/>
    <property type="molecule type" value="Genomic_DNA"/>
</dbReference>
<proteinExistence type="predicted"/>
<comment type="caution">
    <text evidence="4">The sequence shown here is derived from an EMBL/GenBank/DDBJ whole genome shotgun (WGS) entry which is preliminary data.</text>
</comment>
<dbReference type="Pfam" id="PF01424">
    <property type="entry name" value="R3H"/>
    <property type="match status" value="1"/>
</dbReference>
<dbReference type="PROSITE" id="PS50174">
    <property type="entry name" value="G_PATCH"/>
    <property type="match status" value="1"/>
</dbReference>
<dbReference type="PANTHER" id="PTHR14195">
    <property type="entry name" value="G PATCH DOMAIN CONTAINING PROTEIN 2"/>
    <property type="match status" value="1"/>
</dbReference>
<keyword evidence="5" id="KW-1185">Reference proteome</keyword>
<name>A0A1R0GMB4_9FUNG</name>
<evidence type="ECO:0000259" key="2">
    <source>
        <dbReference type="PROSITE" id="PS50174"/>
    </source>
</evidence>
<dbReference type="PROSITE" id="PS51061">
    <property type="entry name" value="R3H"/>
    <property type="match status" value="1"/>
</dbReference>
<feature type="compositionally biased region" description="Polar residues" evidence="1">
    <location>
        <begin position="41"/>
        <end position="75"/>
    </location>
</feature>
<dbReference type="Gene3D" id="3.30.1370.50">
    <property type="entry name" value="R3H-like domain"/>
    <property type="match status" value="1"/>
</dbReference>